<keyword evidence="5 9" id="KW-0418">Kinase</keyword>
<dbReference type="PANTHER" id="PTHR45453">
    <property type="entry name" value="PHOSPHATE REGULON SENSOR PROTEIN PHOR"/>
    <property type="match status" value="1"/>
</dbReference>
<dbReference type="InterPro" id="IPR003594">
    <property type="entry name" value="HATPase_dom"/>
</dbReference>
<dbReference type="AlphaFoldDB" id="A0A4Q1CIN1"/>
<evidence type="ECO:0000256" key="4">
    <source>
        <dbReference type="ARBA" id="ARBA00022679"/>
    </source>
</evidence>
<gene>
    <name evidence="9" type="ORF">ESA94_07945</name>
</gene>
<dbReference type="SMART" id="SM00387">
    <property type="entry name" value="HATPase_c"/>
    <property type="match status" value="1"/>
</dbReference>
<keyword evidence="3" id="KW-0597">Phosphoprotein</keyword>
<proteinExistence type="predicted"/>
<evidence type="ECO:0000313" key="9">
    <source>
        <dbReference type="EMBL" id="RXK60393.1"/>
    </source>
</evidence>
<dbReference type="PRINTS" id="PR00344">
    <property type="entry name" value="BCTRLSENSOR"/>
</dbReference>
<dbReference type="InterPro" id="IPR036097">
    <property type="entry name" value="HisK_dim/P_sf"/>
</dbReference>
<dbReference type="OrthoDB" id="9804645at2"/>
<dbReference type="InterPro" id="IPR005467">
    <property type="entry name" value="His_kinase_dom"/>
</dbReference>
<dbReference type="GO" id="GO:0000155">
    <property type="term" value="F:phosphorelay sensor kinase activity"/>
    <property type="evidence" value="ECO:0007669"/>
    <property type="project" value="InterPro"/>
</dbReference>
<dbReference type="GO" id="GO:0016036">
    <property type="term" value="P:cellular response to phosphate starvation"/>
    <property type="evidence" value="ECO:0007669"/>
    <property type="project" value="TreeGrafter"/>
</dbReference>
<evidence type="ECO:0000259" key="8">
    <source>
        <dbReference type="PROSITE" id="PS50109"/>
    </source>
</evidence>
<evidence type="ECO:0000256" key="7">
    <source>
        <dbReference type="SAM" id="Phobius"/>
    </source>
</evidence>
<dbReference type="GO" id="GO:0004721">
    <property type="term" value="F:phosphoprotein phosphatase activity"/>
    <property type="evidence" value="ECO:0007669"/>
    <property type="project" value="TreeGrafter"/>
</dbReference>
<dbReference type="InterPro" id="IPR036890">
    <property type="entry name" value="HATPase_C_sf"/>
</dbReference>
<dbReference type="InterPro" id="IPR050351">
    <property type="entry name" value="BphY/WalK/GraS-like"/>
</dbReference>
<comment type="caution">
    <text evidence="9">The sequence shown here is derived from an EMBL/GenBank/DDBJ whole genome shotgun (WGS) entry which is preliminary data.</text>
</comment>
<organism evidence="9 10">
    <name type="scientific">Lacibacter luteus</name>
    <dbReference type="NCBI Taxonomy" id="2508719"/>
    <lineage>
        <taxon>Bacteria</taxon>
        <taxon>Pseudomonadati</taxon>
        <taxon>Bacteroidota</taxon>
        <taxon>Chitinophagia</taxon>
        <taxon>Chitinophagales</taxon>
        <taxon>Chitinophagaceae</taxon>
        <taxon>Lacibacter</taxon>
    </lineage>
</organism>
<name>A0A4Q1CIN1_9BACT</name>
<dbReference type="InterPro" id="IPR003661">
    <property type="entry name" value="HisK_dim/P_dom"/>
</dbReference>
<dbReference type="FunFam" id="3.30.565.10:FF:000006">
    <property type="entry name" value="Sensor histidine kinase WalK"/>
    <property type="match status" value="1"/>
</dbReference>
<dbReference type="CDD" id="cd00075">
    <property type="entry name" value="HATPase"/>
    <property type="match status" value="1"/>
</dbReference>
<evidence type="ECO:0000256" key="1">
    <source>
        <dbReference type="ARBA" id="ARBA00000085"/>
    </source>
</evidence>
<dbReference type="PANTHER" id="PTHR45453:SF1">
    <property type="entry name" value="PHOSPHATE REGULON SENSOR PROTEIN PHOR"/>
    <property type="match status" value="1"/>
</dbReference>
<sequence>MGYTNKVYGFRSFAFWFWVLLIYVIVALVWWFVSLERLTADMTQLKLAELNPKAADYDLLRDEVLLYQKRQTAKFVGEGVAFLALILAGALFVYRSIRKQIEVSALQQNFMMAVTHELKTPIATTRLSIETVLRRKLDEVQQQKLLLSALSETNRLNILTNNILLASQMEEKNFQREHEEVNLADVVETVVSDYKNRFPNRHIEASADKDLFIEGDELLIQIALSNLIDNALKYAPKESPVYVDLMDDNDSIQVKVSDEGAGVPDEEKQKIFEKFYRSGNENTRKAKGTGLGLYLTRKIITDHNGDIFVMDNTPHGSIFVIQF</sequence>
<evidence type="ECO:0000256" key="3">
    <source>
        <dbReference type="ARBA" id="ARBA00022553"/>
    </source>
</evidence>
<evidence type="ECO:0000256" key="5">
    <source>
        <dbReference type="ARBA" id="ARBA00022777"/>
    </source>
</evidence>
<dbReference type="Gene3D" id="1.10.287.130">
    <property type="match status" value="1"/>
</dbReference>
<dbReference type="SMART" id="SM00388">
    <property type="entry name" value="HisKA"/>
    <property type="match status" value="1"/>
</dbReference>
<dbReference type="GO" id="GO:0005886">
    <property type="term" value="C:plasma membrane"/>
    <property type="evidence" value="ECO:0007669"/>
    <property type="project" value="TreeGrafter"/>
</dbReference>
<dbReference type="Pfam" id="PF02518">
    <property type="entry name" value="HATPase_c"/>
    <property type="match status" value="1"/>
</dbReference>
<dbReference type="CDD" id="cd00082">
    <property type="entry name" value="HisKA"/>
    <property type="match status" value="1"/>
</dbReference>
<dbReference type="Pfam" id="PF00512">
    <property type="entry name" value="HisKA"/>
    <property type="match status" value="1"/>
</dbReference>
<keyword evidence="6" id="KW-0902">Two-component regulatory system</keyword>
<evidence type="ECO:0000256" key="2">
    <source>
        <dbReference type="ARBA" id="ARBA00012438"/>
    </source>
</evidence>
<evidence type="ECO:0000256" key="6">
    <source>
        <dbReference type="ARBA" id="ARBA00023012"/>
    </source>
</evidence>
<keyword evidence="7" id="KW-0472">Membrane</keyword>
<keyword evidence="7" id="KW-1133">Transmembrane helix</keyword>
<reference evidence="9 10" key="1">
    <citation type="submission" date="2019-01" db="EMBL/GenBank/DDBJ databases">
        <title>Lacibacter sp. strain TTM-7.</title>
        <authorList>
            <person name="Chen W.-M."/>
        </authorList>
    </citation>
    <scope>NUCLEOTIDE SEQUENCE [LARGE SCALE GENOMIC DNA]</scope>
    <source>
        <strain evidence="9 10">TTM-7</strain>
    </source>
</reference>
<dbReference type="SUPFAM" id="SSF55874">
    <property type="entry name" value="ATPase domain of HSP90 chaperone/DNA topoisomerase II/histidine kinase"/>
    <property type="match status" value="1"/>
</dbReference>
<keyword evidence="7" id="KW-0812">Transmembrane</keyword>
<feature type="transmembrane region" description="Helical" evidence="7">
    <location>
        <begin position="75"/>
        <end position="94"/>
    </location>
</feature>
<dbReference type="PROSITE" id="PS50109">
    <property type="entry name" value="HIS_KIN"/>
    <property type="match status" value="1"/>
</dbReference>
<dbReference type="SUPFAM" id="SSF47384">
    <property type="entry name" value="Homodimeric domain of signal transducing histidine kinase"/>
    <property type="match status" value="1"/>
</dbReference>
<dbReference type="InterPro" id="IPR004358">
    <property type="entry name" value="Sig_transdc_His_kin-like_C"/>
</dbReference>
<accession>A0A4Q1CIN1</accession>
<comment type="catalytic activity">
    <reaction evidence="1">
        <text>ATP + protein L-histidine = ADP + protein N-phospho-L-histidine.</text>
        <dbReference type="EC" id="2.7.13.3"/>
    </reaction>
</comment>
<keyword evidence="4" id="KW-0808">Transferase</keyword>
<dbReference type="Gene3D" id="3.30.565.10">
    <property type="entry name" value="Histidine kinase-like ATPase, C-terminal domain"/>
    <property type="match status" value="1"/>
</dbReference>
<evidence type="ECO:0000313" key="10">
    <source>
        <dbReference type="Proteomes" id="UP000290204"/>
    </source>
</evidence>
<dbReference type="Proteomes" id="UP000290204">
    <property type="component" value="Unassembled WGS sequence"/>
</dbReference>
<dbReference type="EC" id="2.7.13.3" evidence="2"/>
<feature type="transmembrane region" description="Helical" evidence="7">
    <location>
        <begin position="12"/>
        <end position="33"/>
    </location>
</feature>
<feature type="domain" description="Histidine kinase" evidence="8">
    <location>
        <begin position="113"/>
        <end position="323"/>
    </location>
</feature>
<keyword evidence="10" id="KW-1185">Reference proteome</keyword>
<dbReference type="EMBL" id="SDHW01000002">
    <property type="protein sequence ID" value="RXK60393.1"/>
    <property type="molecule type" value="Genomic_DNA"/>
</dbReference>
<dbReference type="RefSeq" id="WP_129130353.1">
    <property type="nucleotide sequence ID" value="NZ_SDHW01000002.1"/>
</dbReference>
<protein>
    <recommendedName>
        <fullName evidence="2">histidine kinase</fullName>
        <ecNumber evidence="2">2.7.13.3</ecNumber>
    </recommendedName>
</protein>